<dbReference type="EMBL" id="CP036532">
    <property type="protein sequence ID" value="QBK29705.1"/>
    <property type="molecule type" value="Genomic_DNA"/>
</dbReference>
<sequence>MALRAAFLAALPLMAVAFTAAPAHAEPPAQGGIEVILNQARILKMSRPAATVIIGNPAVADATVHDANTIVLTGQAFGRTNIVVLDQGGAPIFDEQISVSRDQLATVRIYRRSIIETLSCDPYCESAYQTPAEIESTRERARVNAMFEENADADLF</sequence>
<feature type="domain" description="Pilus formation protein N-terminal" evidence="2">
    <location>
        <begin position="33"/>
        <end position="100"/>
    </location>
</feature>
<proteinExistence type="predicted"/>
<feature type="chain" id="PRO_5020431902" description="Pilus formation protein N-terminal domain-containing protein" evidence="1">
    <location>
        <begin position="26"/>
        <end position="156"/>
    </location>
</feature>
<dbReference type="GeneID" id="90766305"/>
<dbReference type="Proteomes" id="UP000293719">
    <property type="component" value="Chromosome"/>
</dbReference>
<gene>
    <name evidence="3" type="ORF">E0E05_03265</name>
</gene>
<reference evidence="3 4" key="1">
    <citation type="journal article" date="2017" name="Int. J. Syst. Evol. Microbiol.">
        <title>Roseitalea porphyridii gen. nov., sp. nov., isolated from a red alga, and reclassification of Hoeflea suaedae Chung et al. 2013 as Pseudohoeflea suaedae gen. nov., comb. nov.</title>
        <authorList>
            <person name="Hyeon J.W."/>
            <person name="Jeong S.E."/>
            <person name="Baek K."/>
            <person name="Jeon C.O."/>
        </authorList>
    </citation>
    <scope>NUCLEOTIDE SEQUENCE [LARGE SCALE GENOMIC DNA]</scope>
    <source>
        <strain evidence="3 4">MA7-20</strain>
    </source>
</reference>
<organism evidence="3 4">
    <name type="scientific">Roseitalea porphyridii</name>
    <dbReference type="NCBI Taxonomy" id="1852022"/>
    <lineage>
        <taxon>Bacteria</taxon>
        <taxon>Pseudomonadati</taxon>
        <taxon>Pseudomonadota</taxon>
        <taxon>Alphaproteobacteria</taxon>
        <taxon>Hyphomicrobiales</taxon>
        <taxon>Ahrensiaceae</taxon>
        <taxon>Roseitalea</taxon>
    </lineage>
</organism>
<evidence type="ECO:0000256" key="1">
    <source>
        <dbReference type="SAM" id="SignalP"/>
    </source>
</evidence>
<dbReference type="RefSeq" id="WP_131615420.1">
    <property type="nucleotide sequence ID" value="NZ_CP036532.1"/>
</dbReference>
<dbReference type="OrthoDB" id="9815749at2"/>
<accession>A0A4P6UY50</accession>
<keyword evidence="4" id="KW-1185">Reference proteome</keyword>
<dbReference type="Pfam" id="PF13629">
    <property type="entry name" value="T2SS-T3SS_pil_N"/>
    <property type="match status" value="1"/>
</dbReference>
<name>A0A4P6UY50_9HYPH</name>
<dbReference type="InterPro" id="IPR032789">
    <property type="entry name" value="T2SS-T3SS_pil_N"/>
</dbReference>
<dbReference type="AlphaFoldDB" id="A0A4P6UY50"/>
<evidence type="ECO:0000313" key="3">
    <source>
        <dbReference type="EMBL" id="QBK29705.1"/>
    </source>
</evidence>
<evidence type="ECO:0000313" key="4">
    <source>
        <dbReference type="Proteomes" id="UP000293719"/>
    </source>
</evidence>
<feature type="signal peptide" evidence="1">
    <location>
        <begin position="1"/>
        <end position="25"/>
    </location>
</feature>
<keyword evidence="1" id="KW-0732">Signal</keyword>
<evidence type="ECO:0000259" key="2">
    <source>
        <dbReference type="Pfam" id="PF13629"/>
    </source>
</evidence>
<dbReference type="KEGG" id="rpod:E0E05_03265"/>
<protein>
    <recommendedName>
        <fullName evidence="2">Pilus formation protein N-terminal domain-containing protein</fullName>
    </recommendedName>
</protein>